<evidence type="ECO:0000256" key="1">
    <source>
        <dbReference type="SAM" id="MobiDB-lite"/>
    </source>
</evidence>
<organism evidence="2 3">
    <name type="scientific">Magnetovibrio blakemorei</name>
    <dbReference type="NCBI Taxonomy" id="28181"/>
    <lineage>
        <taxon>Bacteria</taxon>
        <taxon>Pseudomonadati</taxon>
        <taxon>Pseudomonadota</taxon>
        <taxon>Alphaproteobacteria</taxon>
        <taxon>Rhodospirillales</taxon>
        <taxon>Magnetovibrionaceae</taxon>
        <taxon>Magnetovibrio</taxon>
    </lineage>
</organism>
<feature type="compositionally biased region" description="Basic and acidic residues" evidence="1">
    <location>
        <begin position="104"/>
        <end position="117"/>
    </location>
</feature>
<name>A0A1E5Q6R4_9PROT</name>
<proteinExistence type="predicted"/>
<evidence type="ECO:0000313" key="2">
    <source>
        <dbReference type="EMBL" id="OEJ66573.1"/>
    </source>
</evidence>
<gene>
    <name evidence="2" type="ORF">BEN30_11985</name>
</gene>
<feature type="region of interest" description="Disordered" evidence="1">
    <location>
        <begin position="90"/>
        <end position="127"/>
    </location>
</feature>
<keyword evidence="3" id="KW-1185">Reference proteome</keyword>
<dbReference type="EMBL" id="MCGG01000031">
    <property type="protein sequence ID" value="OEJ66573.1"/>
    <property type="molecule type" value="Genomic_DNA"/>
</dbReference>
<dbReference type="Proteomes" id="UP000095347">
    <property type="component" value="Unassembled WGS sequence"/>
</dbReference>
<evidence type="ECO:0000313" key="3">
    <source>
        <dbReference type="Proteomes" id="UP000095347"/>
    </source>
</evidence>
<sequence length="127" mass="14673">MERMTKATERDWLFPLPKHPEYLARLLAGKLTPDEIDEANKWFPMEMAFGPVNELPEINISRCIFDLDRPHAPPPMPSPDDLIIDELPSKYRGRKSPETLAAEKTLRTTRNREKVDPKAPNWEILAP</sequence>
<reference evidence="3" key="1">
    <citation type="submission" date="2016-07" db="EMBL/GenBank/DDBJ databases">
        <authorList>
            <person name="Florea S."/>
            <person name="Webb J.S."/>
            <person name="Jaromczyk J."/>
            <person name="Schardl C.L."/>
        </authorList>
    </citation>
    <scope>NUCLEOTIDE SEQUENCE [LARGE SCALE GENOMIC DNA]</scope>
    <source>
        <strain evidence="3">MV-1</strain>
    </source>
</reference>
<dbReference type="AlphaFoldDB" id="A0A1E5Q6R4"/>
<protein>
    <submittedName>
        <fullName evidence="2">Uncharacterized protein</fullName>
    </submittedName>
</protein>
<comment type="caution">
    <text evidence="2">The sequence shown here is derived from an EMBL/GenBank/DDBJ whole genome shotgun (WGS) entry which is preliminary data.</text>
</comment>
<accession>A0A1E5Q6R4</accession>